<dbReference type="EMBL" id="BASE01000019">
    <property type="protein sequence ID" value="GAM12875.1"/>
    <property type="molecule type" value="Genomic_DNA"/>
</dbReference>
<evidence type="ECO:0000313" key="1">
    <source>
        <dbReference type="EMBL" id="GAM12875.1"/>
    </source>
</evidence>
<sequence length="255" mass="29779">MEATVGIFNAEFFKKEKFEIHIIDVEDYTGEFLEYINSHFVTICEGDSGNEIETVKQRARQFFESKSENTKMGGVAEFFVHLYLMHQGFKQECTFFNLEEGSIKKGFDGYYSKDQTEWIMESKSGKKDSQSSTHWNKVKVAYDDLTNKFSGNVKNNPWQNAYNHASNIDVGTNRNIRNNIKQLSNNFTNKIFSSINEYNIIPESTIFLNDQWENYNVHELKTNIEEVVSKFEYKDIIVICVTKKSIELFLDFLES</sequence>
<organism evidence="1 2">
    <name type="scientific">Mesobacillus selenatarsenatis (strain DSM 18680 / JCM 14380 / FERM P-15431 / SF-1)</name>
    <dbReference type="NCBI Taxonomy" id="1321606"/>
    <lineage>
        <taxon>Bacteria</taxon>
        <taxon>Bacillati</taxon>
        <taxon>Bacillota</taxon>
        <taxon>Bacilli</taxon>
        <taxon>Bacillales</taxon>
        <taxon>Bacillaceae</taxon>
        <taxon>Mesobacillus</taxon>
    </lineage>
</organism>
<dbReference type="STRING" id="1321606.SAMD00020551_1010"/>
<dbReference type="RefSeq" id="WP_041964771.1">
    <property type="nucleotide sequence ID" value="NZ_BASE01000019.1"/>
</dbReference>
<comment type="caution">
    <text evidence="1">The sequence shown here is derived from an EMBL/GenBank/DDBJ whole genome shotgun (WGS) entry which is preliminary data.</text>
</comment>
<proteinExistence type="predicted"/>
<dbReference type="OrthoDB" id="5115021at2"/>
<accession>A0A0A8WYU2</accession>
<dbReference type="Proteomes" id="UP000031014">
    <property type="component" value="Unassembled WGS sequence"/>
</dbReference>
<dbReference type="AlphaFoldDB" id="A0A0A8WYU2"/>
<gene>
    <name evidence="1" type="ORF">SAMD00020551_1010</name>
</gene>
<protein>
    <recommendedName>
        <fullName evidence="3">Anti-bacteriophage protein A/HamA C-terminal domain-containing protein</fullName>
    </recommendedName>
</protein>
<keyword evidence="2" id="KW-1185">Reference proteome</keyword>
<reference evidence="1 2" key="1">
    <citation type="submission" date="2013-06" db="EMBL/GenBank/DDBJ databases">
        <title>Whole genome shotgun sequence of Bacillus selenatarsenatis SF-1.</title>
        <authorList>
            <person name="Kuroda M."/>
            <person name="Sei K."/>
            <person name="Yamashita M."/>
            <person name="Ike M."/>
        </authorList>
    </citation>
    <scope>NUCLEOTIDE SEQUENCE [LARGE SCALE GENOMIC DNA]</scope>
    <source>
        <strain evidence="1 2">SF-1</strain>
    </source>
</reference>
<evidence type="ECO:0000313" key="2">
    <source>
        <dbReference type="Proteomes" id="UP000031014"/>
    </source>
</evidence>
<name>A0A0A8WYU2_MESS1</name>
<evidence type="ECO:0008006" key="3">
    <source>
        <dbReference type="Google" id="ProtNLM"/>
    </source>
</evidence>